<dbReference type="Gene3D" id="3.40.1350.10">
    <property type="match status" value="1"/>
</dbReference>
<proteinExistence type="predicted"/>
<dbReference type="GO" id="GO:0003676">
    <property type="term" value="F:nucleic acid binding"/>
    <property type="evidence" value="ECO:0007669"/>
    <property type="project" value="InterPro"/>
</dbReference>
<sequence>MEPYNECWIYSGSAKERLWNKSAIGQKTNGNNLLLSSSEVIFCHDHRHLDWPYENWLNEETKKKPNLINEAIILEALRVPGNKVMLTEKLGEKNELIFSRETWGLRWNSNCHPRVDEPESEVRWFHSSEYINMNELLSWTIDVQARKRIAEVLVVDNEQAVVTYNITSENPFGELSPPNRDDINLILKYDKIEINGGNLYFGYEKWPLEQLGINYQDGRIIDQITEEYITTDANDFSDITDVFSDLLERGLHPRTGFKYGTEWRCYDKKIGIDHAPWLVVSPSNKKMNWESACLASRLASGVNKTWLQPLKIDDVWKYLGIIRPPAKSRWTNPIKK</sequence>
<dbReference type="InterPro" id="IPR036167">
    <property type="entry name" value="tRNA_intron_Endo_cat-like_sf"/>
</dbReference>
<dbReference type="InterPro" id="IPR011856">
    <property type="entry name" value="tRNA_endonuc-like_dom_sf"/>
</dbReference>
<evidence type="ECO:0000259" key="1">
    <source>
        <dbReference type="Pfam" id="PF01974"/>
    </source>
</evidence>
<protein>
    <recommendedName>
        <fullName evidence="1">tRNA intron endonuclease catalytic domain-containing protein</fullName>
    </recommendedName>
</protein>
<dbReference type="InterPro" id="IPR006677">
    <property type="entry name" value="tRNA_intron_Endonuc_cat-like"/>
</dbReference>
<dbReference type="CDD" id="cd22363">
    <property type="entry name" value="tRNA-intron_lyase_C"/>
    <property type="match status" value="1"/>
</dbReference>
<accession>A0A1B1TCA8</accession>
<evidence type="ECO:0000313" key="2">
    <source>
        <dbReference type="EMBL" id="ANV79905.1"/>
    </source>
</evidence>
<dbReference type="SUPFAM" id="SSF53032">
    <property type="entry name" value="tRNA-intron endonuclease catalytic domain-like"/>
    <property type="match status" value="1"/>
</dbReference>
<dbReference type="Pfam" id="PF01974">
    <property type="entry name" value="tRNA_int_endo"/>
    <property type="match status" value="1"/>
</dbReference>
<dbReference type="GO" id="GO:0000213">
    <property type="term" value="F:tRNA-intron lyase activity"/>
    <property type="evidence" value="ECO:0007669"/>
    <property type="project" value="InterPro"/>
</dbReference>
<dbReference type="EMBL" id="KP211862">
    <property type="protein sequence ID" value="ANV79905.1"/>
    <property type="molecule type" value="Genomic_DNA"/>
</dbReference>
<feature type="domain" description="tRNA intron endonuclease catalytic" evidence="1">
    <location>
        <begin position="239"/>
        <end position="307"/>
    </location>
</feature>
<reference evidence="2" key="2">
    <citation type="journal article" date="2015" name="ISME J.">
        <title>A new class of marine Euryarchaeota group II from the Mediterranean deep chlorophyll maximum.</title>
        <authorList>
            <person name="Martin-Cuadrado A.B."/>
            <person name="Garcia-Heredia I."/>
            <person name="Molto A.G."/>
            <person name="Lopez-Ubeda R."/>
            <person name="Kimes N."/>
            <person name="Lopez-Garcia P."/>
            <person name="Moreira D."/>
            <person name="Rodriguez-Valera F."/>
        </authorList>
    </citation>
    <scope>NUCLEOTIDE SEQUENCE</scope>
</reference>
<dbReference type="AlphaFoldDB" id="A0A1B1TCA8"/>
<organism evidence="2">
    <name type="scientific">uncultured Poseidoniia archaeon</name>
    <dbReference type="NCBI Taxonomy" id="1697135"/>
    <lineage>
        <taxon>Archaea</taxon>
        <taxon>Methanobacteriati</taxon>
        <taxon>Thermoplasmatota</taxon>
        <taxon>Candidatus Poseidoniia</taxon>
        <taxon>environmental samples</taxon>
    </lineage>
</organism>
<reference evidence="2" key="1">
    <citation type="submission" date="2014-11" db="EMBL/GenBank/DDBJ databases">
        <authorList>
            <person name="Zhu J."/>
            <person name="Qi W."/>
            <person name="Song R."/>
        </authorList>
    </citation>
    <scope>NUCLEOTIDE SEQUENCE</scope>
</reference>
<name>A0A1B1TCA8_9ARCH</name>
<dbReference type="GO" id="GO:0006388">
    <property type="term" value="P:tRNA splicing, via endonucleolytic cleavage and ligation"/>
    <property type="evidence" value="ECO:0007669"/>
    <property type="project" value="InterPro"/>
</dbReference>